<gene>
    <name evidence="1" type="ORF">R2601_03278</name>
</gene>
<name>Q0FWJ0_SALBH</name>
<organism evidence="1 2">
    <name type="scientific">Salipiger bermudensis (strain DSM 26914 / JCM 13377 / KCTC 12554 / HTCC2601)</name>
    <name type="common">Pelagibaca bermudensis</name>
    <dbReference type="NCBI Taxonomy" id="314265"/>
    <lineage>
        <taxon>Bacteria</taxon>
        <taxon>Pseudomonadati</taxon>
        <taxon>Pseudomonadota</taxon>
        <taxon>Alphaproteobacteria</taxon>
        <taxon>Rhodobacterales</taxon>
        <taxon>Roseobacteraceae</taxon>
        <taxon>Salipiger</taxon>
    </lineage>
</organism>
<proteinExistence type="predicted"/>
<protein>
    <submittedName>
        <fullName evidence="1">Uncharacterized protein</fullName>
    </submittedName>
</protein>
<reference evidence="1 2" key="1">
    <citation type="journal article" date="2010" name="J. Bacteriol.">
        <title>Genome sequences of Pelagibaca bermudensis HTCC2601T and Maritimibacter alkaliphilus HTCC2654T, the type strains of two marine Roseobacter genera.</title>
        <authorList>
            <person name="Thrash J.C."/>
            <person name="Cho J.C."/>
            <person name="Ferriera S."/>
            <person name="Johnson J."/>
            <person name="Vergin K.L."/>
            <person name="Giovannoni S.J."/>
        </authorList>
    </citation>
    <scope>NUCLEOTIDE SEQUENCE [LARGE SCALE GENOMIC DNA]</scope>
    <source>
        <strain evidence="2">DSM 26914 / JCM 13377 / KCTC 12554 / HTCC2601</strain>
    </source>
</reference>
<sequence length="27" mass="3083">MSMILLLYQTLNRDLFAAAERVSSILI</sequence>
<keyword evidence="2" id="KW-1185">Reference proteome</keyword>
<comment type="caution">
    <text evidence="1">The sequence shown here is derived from an EMBL/GenBank/DDBJ whole genome shotgun (WGS) entry which is preliminary data.</text>
</comment>
<dbReference type="HOGENOM" id="CLU_3414882_0_0_5"/>
<evidence type="ECO:0000313" key="1">
    <source>
        <dbReference type="EMBL" id="EAU48562.1"/>
    </source>
</evidence>
<dbReference type="AlphaFoldDB" id="Q0FWJ0"/>
<dbReference type="Proteomes" id="UP000006230">
    <property type="component" value="Unassembled WGS sequence"/>
</dbReference>
<evidence type="ECO:0000313" key="2">
    <source>
        <dbReference type="Proteomes" id="UP000006230"/>
    </source>
</evidence>
<dbReference type="EMBL" id="AATQ01000001">
    <property type="protein sequence ID" value="EAU48562.1"/>
    <property type="molecule type" value="Genomic_DNA"/>
</dbReference>
<accession>Q0FWJ0</accession>